<dbReference type="AlphaFoldDB" id="A0A2P6MA48"/>
<dbReference type="GO" id="GO:0006281">
    <property type="term" value="P:DNA repair"/>
    <property type="evidence" value="ECO:0007669"/>
    <property type="project" value="UniProtKB-KW"/>
</dbReference>
<dbReference type="PROSITE" id="PS01124">
    <property type="entry name" value="HTH_ARAC_FAMILY_2"/>
    <property type="match status" value="1"/>
</dbReference>
<dbReference type="PANTHER" id="PTHR10815">
    <property type="entry name" value="METHYLATED-DNA--PROTEIN-CYSTEINE METHYLTRANSFERASE"/>
    <property type="match status" value="1"/>
</dbReference>
<gene>
    <name evidence="12" type="ORF">C6N40_04240</name>
</gene>
<dbReference type="OrthoDB" id="9802228at2"/>
<feature type="domain" description="HTH araC/xylS-type" evidence="11">
    <location>
        <begin position="9"/>
        <end position="107"/>
    </location>
</feature>
<proteinExistence type="inferred from homology"/>
<reference evidence="12 13" key="1">
    <citation type="submission" date="2018-03" db="EMBL/GenBank/DDBJ databases">
        <title>Arenimonas caeni sp. nov., isolated from activated sludge.</title>
        <authorList>
            <person name="Liu H."/>
        </authorList>
    </citation>
    <scope>NUCLEOTIDE SEQUENCE [LARGE SCALE GENOMIC DNA]</scope>
    <source>
        <strain evidence="13">z29</strain>
    </source>
</reference>
<dbReference type="GO" id="GO:0032259">
    <property type="term" value="P:methylation"/>
    <property type="evidence" value="ECO:0007669"/>
    <property type="project" value="UniProtKB-KW"/>
</dbReference>
<evidence type="ECO:0000256" key="8">
    <source>
        <dbReference type="ARBA" id="ARBA00023163"/>
    </source>
</evidence>
<keyword evidence="9" id="KW-0234">DNA repair</keyword>
<evidence type="ECO:0000256" key="9">
    <source>
        <dbReference type="ARBA" id="ARBA00023204"/>
    </source>
</evidence>
<dbReference type="Pfam" id="PF01035">
    <property type="entry name" value="DNA_binding_1"/>
    <property type="match status" value="1"/>
</dbReference>
<dbReference type="SMART" id="SM00342">
    <property type="entry name" value="HTH_ARAC"/>
    <property type="match status" value="1"/>
</dbReference>
<dbReference type="InterPro" id="IPR018060">
    <property type="entry name" value="HTH_AraC"/>
</dbReference>
<dbReference type="RefSeq" id="WP_106989771.1">
    <property type="nucleotide sequence ID" value="NZ_JAVEVW010000038.1"/>
</dbReference>
<dbReference type="Gene3D" id="1.10.10.10">
    <property type="entry name" value="Winged helix-like DNA-binding domain superfamily/Winged helix DNA-binding domain"/>
    <property type="match status" value="1"/>
</dbReference>
<evidence type="ECO:0000256" key="1">
    <source>
        <dbReference type="ARBA" id="ARBA00001286"/>
    </source>
</evidence>
<dbReference type="GO" id="GO:0003700">
    <property type="term" value="F:DNA-binding transcription factor activity"/>
    <property type="evidence" value="ECO:0007669"/>
    <property type="project" value="InterPro"/>
</dbReference>
<keyword evidence="5" id="KW-0808">Transferase</keyword>
<dbReference type="GO" id="GO:0003908">
    <property type="term" value="F:methylated-DNA-[protein]-cysteine S-methyltransferase activity"/>
    <property type="evidence" value="ECO:0007669"/>
    <property type="project" value="UniProtKB-EC"/>
</dbReference>
<evidence type="ECO:0000256" key="3">
    <source>
        <dbReference type="ARBA" id="ARBA00011918"/>
    </source>
</evidence>
<dbReference type="PANTHER" id="PTHR10815:SF14">
    <property type="entry name" value="BIFUNCTIONAL TRANSCRIPTIONAL ACTIVATOR_DNA REPAIR ENZYME ADA"/>
    <property type="match status" value="1"/>
</dbReference>
<dbReference type="EMBL" id="PVLF01000004">
    <property type="protein sequence ID" value="PRH82863.1"/>
    <property type="molecule type" value="Genomic_DNA"/>
</dbReference>
<evidence type="ECO:0000256" key="10">
    <source>
        <dbReference type="ARBA" id="ARBA00049348"/>
    </source>
</evidence>
<keyword evidence="6" id="KW-0227">DNA damage</keyword>
<evidence type="ECO:0000313" key="12">
    <source>
        <dbReference type="EMBL" id="PRH82863.1"/>
    </source>
</evidence>
<comment type="caution">
    <text evidence="12">The sequence shown here is derived from an EMBL/GenBank/DDBJ whole genome shotgun (WGS) entry which is preliminary data.</text>
</comment>
<evidence type="ECO:0000313" key="13">
    <source>
        <dbReference type="Proteomes" id="UP000241736"/>
    </source>
</evidence>
<protein>
    <recommendedName>
        <fullName evidence="3">methylated-DNA--[protein]-cysteine S-methyltransferase</fullName>
        <ecNumber evidence="3">2.1.1.63</ecNumber>
    </recommendedName>
</protein>
<dbReference type="GO" id="GO:0043565">
    <property type="term" value="F:sequence-specific DNA binding"/>
    <property type="evidence" value="ECO:0007669"/>
    <property type="project" value="InterPro"/>
</dbReference>
<dbReference type="SUPFAM" id="SSF46689">
    <property type="entry name" value="Homeodomain-like"/>
    <property type="match status" value="1"/>
</dbReference>
<comment type="catalytic activity">
    <reaction evidence="1">
        <text>a 4-O-methyl-thymidine in DNA + L-cysteinyl-[protein] = a thymidine in DNA + S-methyl-L-cysteinyl-[protein]</text>
        <dbReference type="Rhea" id="RHEA:53428"/>
        <dbReference type="Rhea" id="RHEA-COMP:10131"/>
        <dbReference type="Rhea" id="RHEA-COMP:10132"/>
        <dbReference type="Rhea" id="RHEA-COMP:13555"/>
        <dbReference type="Rhea" id="RHEA-COMP:13556"/>
        <dbReference type="ChEBI" id="CHEBI:29950"/>
        <dbReference type="ChEBI" id="CHEBI:82612"/>
        <dbReference type="ChEBI" id="CHEBI:137386"/>
        <dbReference type="ChEBI" id="CHEBI:137387"/>
        <dbReference type="EC" id="2.1.1.63"/>
    </reaction>
</comment>
<dbReference type="InterPro" id="IPR009057">
    <property type="entry name" value="Homeodomain-like_sf"/>
</dbReference>
<accession>A0A2P6MA48</accession>
<keyword evidence="4" id="KW-0489">Methyltransferase</keyword>
<dbReference type="CDD" id="cd06445">
    <property type="entry name" value="ATase"/>
    <property type="match status" value="1"/>
</dbReference>
<dbReference type="InterPro" id="IPR001497">
    <property type="entry name" value="MethylDNA_cys_MeTrfase_AS"/>
</dbReference>
<dbReference type="InterPro" id="IPR036631">
    <property type="entry name" value="MGMT_N_sf"/>
</dbReference>
<dbReference type="EC" id="2.1.1.63" evidence="3"/>
<evidence type="ECO:0000256" key="2">
    <source>
        <dbReference type="ARBA" id="ARBA00008711"/>
    </source>
</evidence>
<dbReference type="Gene3D" id="1.10.10.60">
    <property type="entry name" value="Homeodomain-like"/>
    <property type="match status" value="1"/>
</dbReference>
<keyword evidence="8" id="KW-0804">Transcription</keyword>
<keyword evidence="13" id="KW-1185">Reference proteome</keyword>
<dbReference type="InterPro" id="IPR036388">
    <property type="entry name" value="WH-like_DNA-bd_sf"/>
</dbReference>
<dbReference type="SUPFAM" id="SSF46767">
    <property type="entry name" value="Methylated DNA-protein cysteine methyltransferase, C-terminal domain"/>
    <property type="match status" value="1"/>
</dbReference>
<comment type="similarity">
    <text evidence="2">Belongs to the MGMT family.</text>
</comment>
<dbReference type="PROSITE" id="PS00374">
    <property type="entry name" value="MGMT"/>
    <property type="match status" value="1"/>
</dbReference>
<comment type="catalytic activity">
    <reaction evidence="10">
        <text>a 6-O-methyl-2'-deoxyguanosine in DNA + L-cysteinyl-[protein] = S-methyl-L-cysteinyl-[protein] + a 2'-deoxyguanosine in DNA</text>
        <dbReference type="Rhea" id="RHEA:24000"/>
        <dbReference type="Rhea" id="RHEA-COMP:10131"/>
        <dbReference type="Rhea" id="RHEA-COMP:10132"/>
        <dbReference type="Rhea" id="RHEA-COMP:11367"/>
        <dbReference type="Rhea" id="RHEA-COMP:11368"/>
        <dbReference type="ChEBI" id="CHEBI:29950"/>
        <dbReference type="ChEBI" id="CHEBI:82612"/>
        <dbReference type="ChEBI" id="CHEBI:85445"/>
        <dbReference type="ChEBI" id="CHEBI:85448"/>
        <dbReference type="EC" id="2.1.1.63"/>
    </reaction>
</comment>
<dbReference type="NCBIfam" id="TIGR00589">
    <property type="entry name" value="ogt"/>
    <property type="match status" value="1"/>
</dbReference>
<evidence type="ECO:0000256" key="4">
    <source>
        <dbReference type="ARBA" id="ARBA00022603"/>
    </source>
</evidence>
<dbReference type="SUPFAM" id="SSF53155">
    <property type="entry name" value="Methylated DNA-protein cysteine methyltransferase domain"/>
    <property type="match status" value="1"/>
</dbReference>
<organism evidence="12 13">
    <name type="scientific">Arenimonas caeni</name>
    <dbReference type="NCBI Taxonomy" id="2058085"/>
    <lineage>
        <taxon>Bacteria</taxon>
        <taxon>Pseudomonadati</taxon>
        <taxon>Pseudomonadota</taxon>
        <taxon>Gammaproteobacteria</taxon>
        <taxon>Lysobacterales</taxon>
        <taxon>Lysobacteraceae</taxon>
        <taxon>Arenimonas</taxon>
    </lineage>
</organism>
<evidence type="ECO:0000256" key="5">
    <source>
        <dbReference type="ARBA" id="ARBA00022679"/>
    </source>
</evidence>
<dbReference type="Gene3D" id="3.30.160.70">
    <property type="entry name" value="Methylated DNA-protein cysteine methyltransferase domain"/>
    <property type="match status" value="1"/>
</dbReference>
<sequence>MDSIAPAPDPRLEQARRLLDEQELGLAALARAVGLSPTHLQRRFRGAYGLSPAEYLAQRRLDGLKRGLRAGSDVTRALYDAGYGSPSRVYEHGAARLGMAPQAYRRGGEGLCLRWSVIDTALGQALVAVTERGVCAVLLGEDAAVLEAGLRAEFPKARLERVDAGRDEFLAPRVRAVADALARRPWAVPVELVGTAFQRRVWEALMRIPPGETRSYAALAESLGMPRGARAVARACAGNRLAVLVPCHRVIRGDGSLGGYRWGLPRKQALLEAEQGRRPPAKQQTA</sequence>
<dbReference type="InterPro" id="IPR014048">
    <property type="entry name" value="MethylDNA_cys_MeTrfase_DNA-bd"/>
</dbReference>
<dbReference type="FunFam" id="1.10.10.10:FF:000214">
    <property type="entry name" value="Methylated-DNA--protein-cysteine methyltransferase"/>
    <property type="match status" value="1"/>
</dbReference>
<evidence type="ECO:0000256" key="6">
    <source>
        <dbReference type="ARBA" id="ARBA00022763"/>
    </source>
</evidence>
<evidence type="ECO:0000259" key="11">
    <source>
        <dbReference type="PROSITE" id="PS01124"/>
    </source>
</evidence>
<dbReference type="Pfam" id="PF12833">
    <property type="entry name" value="HTH_18"/>
    <property type="match status" value="1"/>
</dbReference>
<name>A0A2P6MA48_9GAMM</name>
<dbReference type="Proteomes" id="UP000241736">
    <property type="component" value="Unassembled WGS sequence"/>
</dbReference>
<evidence type="ECO:0000256" key="7">
    <source>
        <dbReference type="ARBA" id="ARBA00023015"/>
    </source>
</evidence>
<keyword evidence="7" id="KW-0805">Transcription regulation</keyword>
<dbReference type="InterPro" id="IPR036217">
    <property type="entry name" value="MethylDNA_cys_MeTrfase_DNAb"/>
</dbReference>